<sequence length="457" mass="51203">MPKPLKAAGVKSQSFQKKKVRLIRSPPPTKIKKLPSSPPPRKKQEPDPKKKEKTKGKEQLEEEVKPASLPRTFKIIAGTYEKNLYGLEASLEEDTTTTSTTLPVHQLKLRTLFIFPAHVACVKTVAASPTGGKWLATGSADEIIKIWDLRRRKEVGGLMHHSGSITHLTFPSRSHLLSASEDGTLCLFHTRDWSVLRSLKGHKGRINNITVHPTGKVALSVGKDKILRMWDLMRGKGAASMKLGGEGEVVRWSVSGIRFAIQTGSTIDIYSIKMVLLYTITHPSRIHDIKFFHPHPTGVEYLLVAAEDKKVTIYELPIKDEDTTRQPKIVGELLGHQNRVKAVDTITIQIPPYVEKGEPHSKSYATTISSDGYIRIYDLDQFVEGVLSNITDERISLESVTHFDTTGSRLTCLTLADGELITTDPKAGVKRKREREEEEDEYLGFDEELVDEEEEEE</sequence>
<feature type="compositionally biased region" description="Basic and acidic residues" evidence="4">
    <location>
        <begin position="42"/>
        <end position="65"/>
    </location>
</feature>
<dbReference type="PANTHER" id="PTHR44675">
    <property type="entry name" value="PAK1 INTERACTING PROTEIN 1"/>
    <property type="match status" value="1"/>
</dbReference>
<evidence type="ECO:0000313" key="5">
    <source>
        <dbReference type="EMBL" id="GJJ11186.1"/>
    </source>
</evidence>
<dbReference type="Proteomes" id="UP001050691">
    <property type="component" value="Unassembled WGS sequence"/>
</dbReference>
<keyword evidence="1 3" id="KW-0853">WD repeat</keyword>
<name>A0AAV5ADX0_9AGAM</name>
<evidence type="ECO:0000256" key="3">
    <source>
        <dbReference type="PROSITE-ProRule" id="PRU00221"/>
    </source>
</evidence>
<feature type="region of interest" description="Disordered" evidence="4">
    <location>
        <begin position="424"/>
        <end position="457"/>
    </location>
</feature>
<evidence type="ECO:0000256" key="4">
    <source>
        <dbReference type="SAM" id="MobiDB-lite"/>
    </source>
</evidence>
<evidence type="ECO:0008006" key="7">
    <source>
        <dbReference type="Google" id="ProtNLM"/>
    </source>
</evidence>
<dbReference type="InterPro" id="IPR019775">
    <property type="entry name" value="WD40_repeat_CS"/>
</dbReference>
<accession>A0AAV5ADX0</accession>
<dbReference type="EMBL" id="BPWL01000006">
    <property type="protein sequence ID" value="GJJ11186.1"/>
    <property type="molecule type" value="Genomic_DNA"/>
</dbReference>
<dbReference type="InterPro" id="IPR001680">
    <property type="entry name" value="WD40_rpt"/>
</dbReference>
<dbReference type="Gene3D" id="2.130.10.10">
    <property type="entry name" value="YVTN repeat-like/Quinoprotein amine dehydrogenase"/>
    <property type="match status" value="2"/>
</dbReference>
<feature type="region of interest" description="Disordered" evidence="4">
    <location>
        <begin position="1"/>
        <end position="65"/>
    </location>
</feature>
<dbReference type="InterPro" id="IPR015943">
    <property type="entry name" value="WD40/YVTN_repeat-like_dom_sf"/>
</dbReference>
<organism evidence="5 6">
    <name type="scientific">Clathrus columnatus</name>
    <dbReference type="NCBI Taxonomy" id="1419009"/>
    <lineage>
        <taxon>Eukaryota</taxon>
        <taxon>Fungi</taxon>
        <taxon>Dikarya</taxon>
        <taxon>Basidiomycota</taxon>
        <taxon>Agaricomycotina</taxon>
        <taxon>Agaricomycetes</taxon>
        <taxon>Phallomycetidae</taxon>
        <taxon>Phallales</taxon>
        <taxon>Clathraceae</taxon>
        <taxon>Clathrus</taxon>
    </lineage>
</organism>
<dbReference type="SMART" id="SM00320">
    <property type="entry name" value="WD40"/>
    <property type="match status" value="5"/>
</dbReference>
<keyword evidence="6" id="KW-1185">Reference proteome</keyword>
<gene>
    <name evidence="5" type="ORF">Clacol_005418</name>
</gene>
<dbReference type="PANTHER" id="PTHR44675:SF1">
    <property type="entry name" value="P21-ACTIVATED PROTEIN KINASE-INTERACTING PROTEIN 1"/>
    <property type="match status" value="1"/>
</dbReference>
<evidence type="ECO:0000256" key="1">
    <source>
        <dbReference type="ARBA" id="ARBA00022574"/>
    </source>
</evidence>
<dbReference type="PROSITE" id="PS50294">
    <property type="entry name" value="WD_REPEATS_REGION"/>
    <property type="match status" value="2"/>
</dbReference>
<feature type="repeat" description="WD" evidence="3">
    <location>
        <begin position="199"/>
        <end position="240"/>
    </location>
</feature>
<feature type="repeat" description="WD" evidence="3">
    <location>
        <begin position="115"/>
        <end position="157"/>
    </location>
</feature>
<dbReference type="InterPro" id="IPR051959">
    <property type="entry name" value="PAK1-Kinase_Regulator"/>
</dbReference>
<proteinExistence type="predicted"/>
<dbReference type="Pfam" id="PF00400">
    <property type="entry name" value="WD40"/>
    <property type="match status" value="3"/>
</dbReference>
<comment type="caution">
    <text evidence="5">The sequence shown here is derived from an EMBL/GenBank/DDBJ whole genome shotgun (WGS) entry which is preliminary data.</text>
</comment>
<dbReference type="SUPFAM" id="SSF50978">
    <property type="entry name" value="WD40 repeat-like"/>
    <property type="match status" value="1"/>
</dbReference>
<reference evidence="5" key="1">
    <citation type="submission" date="2021-10" db="EMBL/GenBank/DDBJ databases">
        <title>De novo Genome Assembly of Clathrus columnatus (Basidiomycota, Fungi) Using Illumina and Nanopore Sequence Data.</title>
        <authorList>
            <person name="Ogiso-Tanaka E."/>
            <person name="Itagaki H."/>
            <person name="Hosoya T."/>
            <person name="Hosaka K."/>
        </authorList>
    </citation>
    <scope>NUCLEOTIDE SEQUENCE</scope>
    <source>
        <strain evidence="5">MO-923</strain>
    </source>
</reference>
<feature type="compositionally biased region" description="Acidic residues" evidence="4">
    <location>
        <begin position="436"/>
        <end position="457"/>
    </location>
</feature>
<evidence type="ECO:0000256" key="2">
    <source>
        <dbReference type="ARBA" id="ARBA00022737"/>
    </source>
</evidence>
<dbReference type="PROSITE" id="PS00678">
    <property type="entry name" value="WD_REPEATS_1"/>
    <property type="match status" value="2"/>
</dbReference>
<dbReference type="PROSITE" id="PS50082">
    <property type="entry name" value="WD_REPEATS_2"/>
    <property type="match status" value="2"/>
</dbReference>
<protein>
    <recommendedName>
        <fullName evidence="7">WD40 repeat-like protein</fullName>
    </recommendedName>
</protein>
<evidence type="ECO:0000313" key="6">
    <source>
        <dbReference type="Proteomes" id="UP001050691"/>
    </source>
</evidence>
<dbReference type="InterPro" id="IPR036322">
    <property type="entry name" value="WD40_repeat_dom_sf"/>
</dbReference>
<dbReference type="AlphaFoldDB" id="A0AAV5ADX0"/>
<keyword evidence="2" id="KW-0677">Repeat</keyword>